<sequence length="175" mass="17814">MDLNINEIRELMADLEKSTLRDVAIQDGEFSLHLSKNENTAAPAPVAAAPAAAAPSAAPAPVAAAPAAAAPSAAPVAPAANTAAPAAPAAKPAAAAGVEIKAPMVGTVYLQPKPDQPNFKNVGDPVKKGETVAIIEAMKLMTEIKSDVTGTIAEILVSNEEVVDFDKPLYRVTTD</sequence>
<dbReference type="CDD" id="cd06850">
    <property type="entry name" value="biotinyl_domain"/>
    <property type="match status" value="1"/>
</dbReference>
<comment type="function">
    <text evidence="8">This protein is a component of the acetyl coenzyme A carboxylase complex; first, biotin carboxylase catalyzes the carboxylation of the carrier protein and then the transcarboxylase transfers the carboxyl group to form malonyl-CoA.</text>
</comment>
<dbReference type="PANTHER" id="PTHR45266">
    <property type="entry name" value="OXALOACETATE DECARBOXYLASE ALPHA CHAIN"/>
    <property type="match status" value="1"/>
</dbReference>
<proteinExistence type="predicted"/>
<keyword evidence="5 8" id="KW-0443">Lipid metabolism</keyword>
<keyword evidence="11" id="KW-1185">Reference proteome</keyword>
<dbReference type="InterPro" id="IPR000089">
    <property type="entry name" value="Biotin_lipoyl"/>
</dbReference>
<comment type="pathway">
    <text evidence="1 8">Lipid metabolism; fatty acid biosynthesis.</text>
</comment>
<dbReference type="InterPro" id="IPR001249">
    <property type="entry name" value="AcCoA_biotinCC"/>
</dbReference>
<evidence type="ECO:0000256" key="8">
    <source>
        <dbReference type="RuleBase" id="RU364072"/>
    </source>
</evidence>
<reference evidence="10 11" key="1">
    <citation type="submission" date="2024-01" db="EMBL/GenBank/DDBJ databases">
        <authorList>
            <person name="Botero Cardona J."/>
        </authorList>
    </citation>
    <scope>NUCLEOTIDE SEQUENCE [LARGE SCALE GENOMIC DNA]</scope>
    <source>
        <strain evidence="10 11">LMG 33000</strain>
    </source>
</reference>
<dbReference type="Proteomes" id="UP001314241">
    <property type="component" value="Unassembled WGS sequence"/>
</dbReference>
<dbReference type="NCBIfam" id="TIGR00531">
    <property type="entry name" value="BCCP"/>
    <property type="match status" value="1"/>
</dbReference>
<dbReference type="PROSITE" id="PS50968">
    <property type="entry name" value="BIOTINYL_LIPOYL"/>
    <property type="match status" value="1"/>
</dbReference>
<dbReference type="SUPFAM" id="SSF51230">
    <property type="entry name" value="Single hybrid motif"/>
    <property type="match status" value="1"/>
</dbReference>
<keyword evidence="3 8" id="KW-0444">Lipid biosynthesis</keyword>
<comment type="caution">
    <text evidence="10">The sequence shown here is derived from an EMBL/GenBank/DDBJ whole genome shotgun (WGS) entry which is preliminary data.</text>
</comment>
<dbReference type="EMBL" id="CAWVOH010000002">
    <property type="protein sequence ID" value="CAK8054431.1"/>
    <property type="molecule type" value="Genomic_DNA"/>
</dbReference>
<feature type="domain" description="Lipoyl-binding" evidence="9">
    <location>
        <begin position="97"/>
        <end position="173"/>
    </location>
</feature>
<evidence type="ECO:0000256" key="6">
    <source>
        <dbReference type="ARBA" id="ARBA00023160"/>
    </source>
</evidence>
<dbReference type="InterPro" id="IPR011053">
    <property type="entry name" value="Single_hybrid_motif"/>
</dbReference>
<organism evidence="10 11">
    <name type="scientific">Eupransor demetentiae</name>
    <dbReference type="NCBI Taxonomy" id="3109584"/>
    <lineage>
        <taxon>Bacteria</taxon>
        <taxon>Bacillati</taxon>
        <taxon>Bacillota</taxon>
        <taxon>Bacilli</taxon>
        <taxon>Lactobacillales</taxon>
        <taxon>Lactobacillaceae</taxon>
        <taxon>Eupransor</taxon>
    </lineage>
</organism>
<dbReference type="RefSeq" id="WP_349641981.1">
    <property type="nucleotide sequence ID" value="NZ_CAWVOH010000002.1"/>
</dbReference>
<evidence type="ECO:0000256" key="1">
    <source>
        <dbReference type="ARBA" id="ARBA00005194"/>
    </source>
</evidence>
<accession>A0ABP0EQJ2</accession>
<evidence type="ECO:0000256" key="5">
    <source>
        <dbReference type="ARBA" id="ARBA00023098"/>
    </source>
</evidence>
<evidence type="ECO:0000313" key="11">
    <source>
        <dbReference type="Proteomes" id="UP001314241"/>
    </source>
</evidence>
<dbReference type="PRINTS" id="PR01071">
    <property type="entry name" value="ACOABIOTINCC"/>
</dbReference>
<keyword evidence="7 8" id="KW-0092">Biotin</keyword>
<dbReference type="PROSITE" id="PS00188">
    <property type="entry name" value="BIOTIN"/>
    <property type="match status" value="1"/>
</dbReference>
<evidence type="ECO:0000256" key="7">
    <source>
        <dbReference type="ARBA" id="ARBA00023267"/>
    </source>
</evidence>
<name>A0ABP0EQJ2_9LACO</name>
<dbReference type="InterPro" id="IPR001882">
    <property type="entry name" value="Biotin_BS"/>
</dbReference>
<keyword evidence="6 8" id="KW-0275">Fatty acid biosynthesis</keyword>
<evidence type="ECO:0000259" key="9">
    <source>
        <dbReference type="PROSITE" id="PS50968"/>
    </source>
</evidence>
<protein>
    <recommendedName>
        <fullName evidence="2 8">Biotin carboxyl carrier protein of acetyl-CoA carboxylase</fullName>
    </recommendedName>
</protein>
<gene>
    <name evidence="10" type="ORF">R54876_GBNLAHCA_00999</name>
</gene>
<evidence type="ECO:0000256" key="4">
    <source>
        <dbReference type="ARBA" id="ARBA00022832"/>
    </source>
</evidence>
<dbReference type="Gene3D" id="2.40.50.100">
    <property type="match status" value="1"/>
</dbReference>
<evidence type="ECO:0000256" key="2">
    <source>
        <dbReference type="ARBA" id="ARBA00017562"/>
    </source>
</evidence>
<evidence type="ECO:0000313" key="10">
    <source>
        <dbReference type="EMBL" id="CAK8054431.1"/>
    </source>
</evidence>
<dbReference type="Pfam" id="PF00364">
    <property type="entry name" value="Biotin_lipoyl"/>
    <property type="match status" value="1"/>
</dbReference>
<dbReference type="PANTHER" id="PTHR45266:SF3">
    <property type="entry name" value="OXALOACETATE DECARBOXYLASE ALPHA CHAIN"/>
    <property type="match status" value="1"/>
</dbReference>
<evidence type="ECO:0000256" key="3">
    <source>
        <dbReference type="ARBA" id="ARBA00022516"/>
    </source>
</evidence>
<keyword evidence="4 8" id="KW-0276">Fatty acid metabolism</keyword>
<dbReference type="InterPro" id="IPR050709">
    <property type="entry name" value="Biotin_Carboxyl_Carrier/Decarb"/>
</dbReference>